<proteinExistence type="predicted"/>
<evidence type="ECO:0000313" key="1">
    <source>
        <dbReference type="EMBL" id="MFC0626128.1"/>
    </source>
</evidence>
<sequence>MTAKKPSAFLNYSGNLTHTVGRLMGPTDVNWREYLLVVAAEHDPATNRTRLGLVYVTDPAKHDIHTDVHRQRWMPTAVAA</sequence>
<dbReference type="EMBL" id="JBHLTC010000022">
    <property type="protein sequence ID" value="MFC0626128.1"/>
    <property type="molecule type" value="Genomic_DNA"/>
</dbReference>
<evidence type="ECO:0000313" key="2">
    <source>
        <dbReference type="Proteomes" id="UP001589890"/>
    </source>
</evidence>
<dbReference type="RefSeq" id="WP_380049264.1">
    <property type="nucleotide sequence ID" value="NZ_JBHLTC010000022.1"/>
</dbReference>
<name>A0ABV6QNA8_9ACTN</name>
<gene>
    <name evidence="1" type="ORF">ACFFGN_18770</name>
</gene>
<protein>
    <submittedName>
        <fullName evidence="1">Uncharacterized protein</fullName>
    </submittedName>
</protein>
<organism evidence="1 2">
    <name type="scientific">Kribbella deserti</name>
    <dbReference type="NCBI Taxonomy" id="1926257"/>
    <lineage>
        <taxon>Bacteria</taxon>
        <taxon>Bacillati</taxon>
        <taxon>Actinomycetota</taxon>
        <taxon>Actinomycetes</taxon>
        <taxon>Propionibacteriales</taxon>
        <taxon>Kribbellaceae</taxon>
        <taxon>Kribbella</taxon>
    </lineage>
</organism>
<dbReference type="Proteomes" id="UP001589890">
    <property type="component" value="Unassembled WGS sequence"/>
</dbReference>
<accession>A0ABV6QNA8</accession>
<keyword evidence="2" id="KW-1185">Reference proteome</keyword>
<reference evidence="1 2" key="1">
    <citation type="submission" date="2024-09" db="EMBL/GenBank/DDBJ databases">
        <authorList>
            <person name="Sun Q."/>
            <person name="Mori K."/>
        </authorList>
    </citation>
    <scope>NUCLEOTIDE SEQUENCE [LARGE SCALE GENOMIC DNA]</scope>
    <source>
        <strain evidence="1 2">CGMCC 1.15906</strain>
    </source>
</reference>
<comment type="caution">
    <text evidence="1">The sequence shown here is derived from an EMBL/GenBank/DDBJ whole genome shotgun (WGS) entry which is preliminary data.</text>
</comment>